<name>A0A4Q1BT42_TREME</name>
<dbReference type="PANTHER" id="PTHR45884:SF2">
    <property type="entry name" value="N-ACETYLTRANSFERASE ECO"/>
    <property type="match status" value="1"/>
</dbReference>
<feature type="compositionally biased region" description="Low complexity" evidence="1">
    <location>
        <begin position="41"/>
        <end position="66"/>
    </location>
</feature>
<dbReference type="OrthoDB" id="428854at2759"/>
<dbReference type="InParanoid" id="A0A4Q1BT42"/>
<organism evidence="3 4">
    <name type="scientific">Tremella mesenterica</name>
    <name type="common">Jelly fungus</name>
    <dbReference type="NCBI Taxonomy" id="5217"/>
    <lineage>
        <taxon>Eukaryota</taxon>
        <taxon>Fungi</taxon>
        <taxon>Dikarya</taxon>
        <taxon>Basidiomycota</taxon>
        <taxon>Agaricomycotina</taxon>
        <taxon>Tremellomycetes</taxon>
        <taxon>Tremellales</taxon>
        <taxon>Tremellaceae</taxon>
        <taxon>Tremella</taxon>
    </lineage>
</organism>
<dbReference type="STRING" id="5217.A0A4Q1BT42"/>
<reference evidence="3 4" key="1">
    <citation type="submission" date="2016-06" db="EMBL/GenBank/DDBJ databases">
        <title>Evolution of pathogenesis and genome organization in the Tremellales.</title>
        <authorList>
            <person name="Cuomo C."/>
            <person name="Litvintseva A."/>
            <person name="Heitman J."/>
            <person name="Chen Y."/>
            <person name="Sun S."/>
            <person name="Springer D."/>
            <person name="Dromer F."/>
            <person name="Young S."/>
            <person name="Zeng Q."/>
            <person name="Chapman S."/>
            <person name="Gujja S."/>
            <person name="Saif S."/>
            <person name="Birren B."/>
        </authorList>
    </citation>
    <scope>NUCLEOTIDE SEQUENCE [LARGE SCALE GENOMIC DNA]</scope>
    <source>
        <strain evidence="3 4">ATCC 28783</strain>
    </source>
</reference>
<evidence type="ECO:0000313" key="4">
    <source>
        <dbReference type="Proteomes" id="UP000289152"/>
    </source>
</evidence>
<evidence type="ECO:0000313" key="3">
    <source>
        <dbReference type="EMBL" id="RXK41224.1"/>
    </source>
</evidence>
<dbReference type="InterPro" id="IPR028009">
    <property type="entry name" value="ESCO_Acetyltransf_dom"/>
</dbReference>
<dbReference type="GO" id="GO:0005634">
    <property type="term" value="C:nucleus"/>
    <property type="evidence" value="ECO:0007669"/>
    <property type="project" value="TreeGrafter"/>
</dbReference>
<feature type="region of interest" description="Disordered" evidence="1">
    <location>
        <begin position="1"/>
        <end position="88"/>
    </location>
</feature>
<evidence type="ECO:0000259" key="2">
    <source>
        <dbReference type="Pfam" id="PF13880"/>
    </source>
</evidence>
<proteinExistence type="predicted"/>
<dbReference type="Pfam" id="PF13880">
    <property type="entry name" value="Acetyltransf_13"/>
    <property type="match status" value="1"/>
</dbReference>
<dbReference type="AlphaFoldDB" id="A0A4Q1BT42"/>
<protein>
    <recommendedName>
        <fullName evidence="2">N-acetyltransferase ESCO acetyl-transferase domain-containing protein</fullName>
    </recommendedName>
</protein>
<accession>A0A4Q1BT42</accession>
<dbReference type="GO" id="GO:0000785">
    <property type="term" value="C:chromatin"/>
    <property type="evidence" value="ECO:0007669"/>
    <property type="project" value="TreeGrafter"/>
</dbReference>
<keyword evidence="4" id="KW-1185">Reference proteome</keyword>
<dbReference type="GO" id="GO:0007064">
    <property type="term" value="P:mitotic sister chromatid cohesion"/>
    <property type="evidence" value="ECO:0007669"/>
    <property type="project" value="TreeGrafter"/>
</dbReference>
<dbReference type="Proteomes" id="UP000289152">
    <property type="component" value="Unassembled WGS sequence"/>
</dbReference>
<evidence type="ECO:0000256" key="1">
    <source>
        <dbReference type="SAM" id="MobiDB-lite"/>
    </source>
</evidence>
<feature type="compositionally biased region" description="Low complexity" evidence="1">
    <location>
        <begin position="19"/>
        <end position="32"/>
    </location>
</feature>
<feature type="domain" description="N-acetyltransferase ESCO acetyl-transferase" evidence="2">
    <location>
        <begin position="339"/>
        <end position="400"/>
    </location>
</feature>
<sequence>MSSPPLRRPSVVRTYGLKSSSSRPSSSASLFSAPTNHHWRSSSPPSSSLITPPTSPSHLPLASSPLFDVPPSSDDLENVPEPSSSPWTFAPVHQRNENQQLVPTKVVSQSTLKSFFAPLPSSPSVPKSLKRPRPLEPLSVNTTAPPSSLTQLHLTHLPLLHTCKECQMSYVRGGEDDAVHVKHHTQVVRGVIWDAPSKAKGKETMRLKVVEEEIHFGQKGSGRIIMLDASCGGNKMEEILRMVDTVLSSPPLPTAILSQCKVFLFLTSSPPSNTHKRSKPNVGQQGRSQKERVVGVVVAQKIKWAMRVLRPGEQLGEDVRVVDSGGGVICDPTPLPTPLGIHRLYTIPSYRSLGTARHLLDCAARHTVYGCTFDPTKGEAAFSQPTESGRRAMERWSEGNARVFVDDESQL</sequence>
<dbReference type="VEuPathDB" id="FungiDB:TREMEDRAFT_68850"/>
<dbReference type="EMBL" id="SDIL01000010">
    <property type="protein sequence ID" value="RXK41224.1"/>
    <property type="molecule type" value="Genomic_DNA"/>
</dbReference>
<dbReference type="GO" id="GO:0061733">
    <property type="term" value="F:protein-lysine-acetyltransferase activity"/>
    <property type="evidence" value="ECO:0007669"/>
    <property type="project" value="TreeGrafter"/>
</dbReference>
<comment type="caution">
    <text evidence="3">The sequence shown here is derived from an EMBL/GenBank/DDBJ whole genome shotgun (WGS) entry which is preliminary data.</text>
</comment>
<dbReference type="PANTHER" id="PTHR45884">
    <property type="entry name" value="N-ACETYLTRANSFERASE ECO"/>
    <property type="match status" value="1"/>
</dbReference>
<gene>
    <name evidence="3" type="ORF">M231_01374</name>
</gene>